<dbReference type="AlphaFoldDB" id="A0AAD7NV22"/>
<dbReference type="Proteomes" id="UP001215598">
    <property type="component" value="Unassembled WGS sequence"/>
</dbReference>
<sequence>MLPTLIWESVTTTPLQASDSPASYGGQLHEAISRGHTQPRAFTNDFPGRARHSDAGIFPRSSNFDASYRDLYRDSFMTDRSIGRADGGPSVEQYYTGGAPMWAEYTQFDLDSGLSSFSTHSSPGYMQRELPNATYRPQGHARHFSSDYIDHGNNFNHSAFAHSATLNHTSPTHPSWHTEPTPSIVQTAPTPFQSPTPAHLFNTFGHHPPIASARGETEYASIPWNLAAVNTIARA</sequence>
<protein>
    <submittedName>
        <fullName evidence="1">Uncharacterized protein</fullName>
    </submittedName>
</protein>
<dbReference type="EMBL" id="JARKIB010000009">
    <property type="protein sequence ID" value="KAJ7776219.1"/>
    <property type="molecule type" value="Genomic_DNA"/>
</dbReference>
<reference evidence="1" key="1">
    <citation type="submission" date="2023-03" db="EMBL/GenBank/DDBJ databases">
        <title>Massive genome expansion in bonnet fungi (Mycena s.s.) driven by repeated elements and novel gene families across ecological guilds.</title>
        <authorList>
            <consortium name="Lawrence Berkeley National Laboratory"/>
            <person name="Harder C.B."/>
            <person name="Miyauchi S."/>
            <person name="Viragh M."/>
            <person name="Kuo A."/>
            <person name="Thoen E."/>
            <person name="Andreopoulos B."/>
            <person name="Lu D."/>
            <person name="Skrede I."/>
            <person name="Drula E."/>
            <person name="Henrissat B."/>
            <person name="Morin E."/>
            <person name="Kohler A."/>
            <person name="Barry K."/>
            <person name="LaButti K."/>
            <person name="Morin E."/>
            <person name="Salamov A."/>
            <person name="Lipzen A."/>
            <person name="Mereny Z."/>
            <person name="Hegedus B."/>
            <person name="Baldrian P."/>
            <person name="Stursova M."/>
            <person name="Weitz H."/>
            <person name="Taylor A."/>
            <person name="Grigoriev I.V."/>
            <person name="Nagy L.G."/>
            <person name="Martin F."/>
            <person name="Kauserud H."/>
        </authorList>
    </citation>
    <scope>NUCLEOTIDE SEQUENCE</scope>
    <source>
        <strain evidence="1">CBHHK182m</strain>
    </source>
</reference>
<keyword evidence="2" id="KW-1185">Reference proteome</keyword>
<name>A0AAD7NV22_9AGAR</name>
<gene>
    <name evidence="1" type="ORF">B0H16DRAFT_1879601</name>
</gene>
<accession>A0AAD7NV22</accession>
<evidence type="ECO:0000313" key="2">
    <source>
        <dbReference type="Proteomes" id="UP001215598"/>
    </source>
</evidence>
<evidence type="ECO:0000313" key="1">
    <source>
        <dbReference type="EMBL" id="KAJ7776219.1"/>
    </source>
</evidence>
<comment type="caution">
    <text evidence="1">The sequence shown here is derived from an EMBL/GenBank/DDBJ whole genome shotgun (WGS) entry which is preliminary data.</text>
</comment>
<organism evidence="1 2">
    <name type="scientific">Mycena metata</name>
    <dbReference type="NCBI Taxonomy" id="1033252"/>
    <lineage>
        <taxon>Eukaryota</taxon>
        <taxon>Fungi</taxon>
        <taxon>Dikarya</taxon>
        <taxon>Basidiomycota</taxon>
        <taxon>Agaricomycotina</taxon>
        <taxon>Agaricomycetes</taxon>
        <taxon>Agaricomycetidae</taxon>
        <taxon>Agaricales</taxon>
        <taxon>Marasmiineae</taxon>
        <taxon>Mycenaceae</taxon>
        <taxon>Mycena</taxon>
    </lineage>
</organism>
<proteinExistence type="predicted"/>